<evidence type="ECO:0000313" key="14">
    <source>
        <dbReference type="EMBL" id="RDU68426.1"/>
    </source>
</evidence>
<accession>A0A3D8ITZ9</accession>
<evidence type="ECO:0000256" key="9">
    <source>
        <dbReference type="ARBA" id="ARBA00022989"/>
    </source>
</evidence>
<dbReference type="GO" id="GO:0009306">
    <property type="term" value="P:protein secretion"/>
    <property type="evidence" value="ECO:0007669"/>
    <property type="project" value="InterPro"/>
</dbReference>
<evidence type="ECO:0000256" key="4">
    <source>
        <dbReference type="ARBA" id="ARBA00022448"/>
    </source>
</evidence>
<keyword evidence="4 13" id="KW-0813">Transport</keyword>
<dbReference type="GO" id="GO:0005886">
    <property type="term" value="C:plasma membrane"/>
    <property type="evidence" value="ECO:0007669"/>
    <property type="project" value="UniProtKB-SubCell"/>
</dbReference>
<evidence type="ECO:0000256" key="10">
    <source>
        <dbReference type="ARBA" id="ARBA00023136"/>
    </source>
</evidence>
<evidence type="ECO:0000256" key="7">
    <source>
        <dbReference type="ARBA" id="ARBA00022795"/>
    </source>
</evidence>
<name>A0A3D8ITZ9_9HELI</name>
<comment type="similarity">
    <text evidence="2 13">Belongs to the type III secretion exporter family.</text>
</comment>
<comment type="subcellular location">
    <subcellularLocation>
        <location evidence="1">Cell membrane</location>
        <topology evidence="1">Multi-pass membrane protein</topology>
    </subcellularLocation>
</comment>
<dbReference type="RefSeq" id="WP_115570377.1">
    <property type="nucleotide sequence ID" value="NZ_NXLT01000001.1"/>
</dbReference>
<dbReference type="InterPro" id="IPR006136">
    <property type="entry name" value="FlhB"/>
</dbReference>
<keyword evidence="5 13" id="KW-1003">Cell membrane</keyword>
<keyword evidence="11 13" id="KW-1006">Bacterial flagellum protein export</keyword>
<comment type="caution">
    <text evidence="14">The sequence shown here is derived from an EMBL/GenBank/DDBJ whole genome shotgun (WGS) entry which is preliminary data.</text>
</comment>
<dbReference type="SUPFAM" id="SSF160544">
    <property type="entry name" value="EscU C-terminal domain-like"/>
    <property type="match status" value="1"/>
</dbReference>
<reference evidence="14 15" key="1">
    <citation type="submission" date="2018-04" db="EMBL/GenBank/DDBJ databases">
        <title>Novel Campyloabacter and Helicobacter Species and Strains.</title>
        <authorList>
            <person name="Mannion A.J."/>
            <person name="Shen Z."/>
            <person name="Fox J.G."/>
        </authorList>
    </citation>
    <scope>NUCLEOTIDE SEQUENCE [LARGE SCALE GENOMIC DNA]</scope>
    <source>
        <strain evidence="14 15">MIT 12-6600</strain>
    </source>
</reference>
<dbReference type="GO" id="GO:0044780">
    <property type="term" value="P:bacterial-type flagellum assembly"/>
    <property type="evidence" value="ECO:0007669"/>
    <property type="project" value="InterPro"/>
</dbReference>
<evidence type="ECO:0000313" key="15">
    <source>
        <dbReference type="Proteomes" id="UP000256514"/>
    </source>
</evidence>
<evidence type="ECO:0000256" key="1">
    <source>
        <dbReference type="ARBA" id="ARBA00004651"/>
    </source>
</evidence>
<keyword evidence="7 13" id="KW-1005">Bacterial flagellum biogenesis</keyword>
<dbReference type="EMBL" id="NXLT01000001">
    <property type="protein sequence ID" value="RDU68426.1"/>
    <property type="molecule type" value="Genomic_DNA"/>
</dbReference>
<keyword evidence="14" id="KW-0966">Cell projection</keyword>
<feature type="transmembrane region" description="Helical" evidence="13">
    <location>
        <begin position="92"/>
        <end position="115"/>
    </location>
</feature>
<evidence type="ECO:0000256" key="5">
    <source>
        <dbReference type="ARBA" id="ARBA00022475"/>
    </source>
</evidence>
<dbReference type="AlphaFoldDB" id="A0A3D8ITZ9"/>
<dbReference type="Pfam" id="PF01312">
    <property type="entry name" value="Bac_export_2"/>
    <property type="match status" value="1"/>
</dbReference>
<evidence type="ECO:0000256" key="6">
    <source>
        <dbReference type="ARBA" id="ARBA00022692"/>
    </source>
</evidence>
<keyword evidence="15" id="KW-1185">Reference proteome</keyword>
<dbReference type="Proteomes" id="UP000256514">
    <property type="component" value="Unassembled WGS sequence"/>
</dbReference>
<sequence>MPADDEEKTLAPSQHKLQQAREEGNVSKSIELVGFFVMLSGLALVFFMIPYWIDGCKGIFTYITSFFTLQEFSAQELLWLTLGIGIEMLKMVLPVFLGLMIIGVIANVGQFGFLLSTKVLQPKLSKINPILGIKNVFSLKKLLDGFMITFKVFVAFVVGFVVFVGFFGELPTISRLRLYDQILWFREKALILIGILLILFFIMAVADYLIKRYQYMKSLRMSVKELKDETKRYEGNPEIKARIRQTQQKMARSRMMQEIPSASVVITNPTHYAVAIRYQDEDVDLGMAPRVVAKGVDELAIRIKAVAREYEIRIIENPPLARSLYAMTEVGGFIPHDLFRAVSEVLQQVAWLDHLQGKDTLLNTTIKARQKAQEAYQKSMQQN</sequence>
<evidence type="ECO:0000256" key="8">
    <source>
        <dbReference type="ARBA" id="ARBA00022927"/>
    </source>
</evidence>
<dbReference type="PRINTS" id="PR00950">
    <property type="entry name" value="TYPE3IMSPROT"/>
</dbReference>
<feature type="transmembrane region" description="Helical" evidence="13">
    <location>
        <begin position="146"/>
        <end position="168"/>
    </location>
</feature>
<evidence type="ECO:0000256" key="12">
    <source>
        <dbReference type="ARBA" id="ARBA00025078"/>
    </source>
</evidence>
<organism evidence="14 15">
    <name type="scientific">Helicobacter equorum</name>
    <dbReference type="NCBI Taxonomy" id="361872"/>
    <lineage>
        <taxon>Bacteria</taxon>
        <taxon>Pseudomonadati</taxon>
        <taxon>Campylobacterota</taxon>
        <taxon>Epsilonproteobacteria</taxon>
        <taxon>Campylobacterales</taxon>
        <taxon>Helicobacteraceae</taxon>
        <taxon>Helicobacter</taxon>
    </lineage>
</organism>
<evidence type="ECO:0000256" key="13">
    <source>
        <dbReference type="RuleBase" id="RU364091"/>
    </source>
</evidence>
<comment type="function">
    <text evidence="12 13">Required for formation of the rod structure in the basal body of the flagellar apparatus. Together with FliI and FliH, may constitute the export apparatus of flagellin.</text>
</comment>
<feature type="transmembrane region" description="Helical" evidence="13">
    <location>
        <begin position="32"/>
        <end position="53"/>
    </location>
</feature>
<gene>
    <name evidence="13 14" type="primary">flhB</name>
    <name evidence="14" type="ORF">CQA54_01055</name>
</gene>
<dbReference type="PANTHER" id="PTHR30531">
    <property type="entry name" value="FLAGELLAR BIOSYNTHETIC PROTEIN FLHB"/>
    <property type="match status" value="1"/>
</dbReference>
<dbReference type="Gene3D" id="3.40.1690.10">
    <property type="entry name" value="secretion proteins EscU"/>
    <property type="match status" value="1"/>
</dbReference>
<keyword evidence="14" id="KW-0282">Flagellum</keyword>
<keyword evidence="10 13" id="KW-0472">Membrane</keyword>
<dbReference type="NCBIfam" id="TIGR00328">
    <property type="entry name" value="flhB"/>
    <property type="match status" value="1"/>
</dbReference>
<evidence type="ECO:0000256" key="3">
    <source>
        <dbReference type="ARBA" id="ARBA00021622"/>
    </source>
</evidence>
<keyword evidence="8 13" id="KW-0653">Protein transport</keyword>
<keyword evidence="9 13" id="KW-1133">Transmembrane helix</keyword>
<keyword evidence="14" id="KW-0969">Cilium</keyword>
<feature type="transmembrane region" description="Helical" evidence="13">
    <location>
        <begin position="59"/>
        <end position="80"/>
    </location>
</feature>
<dbReference type="OrthoDB" id="9807950at2"/>
<keyword evidence="6 13" id="KW-0812">Transmembrane</keyword>
<dbReference type="InterPro" id="IPR029025">
    <property type="entry name" value="T3SS_substrate_exporter_C"/>
</dbReference>
<evidence type="ECO:0000256" key="2">
    <source>
        <dbReference type="ARBA" id="ARBA00010690"/>
    </source>
</evidence>
<feature type="transmembrane region" description="Helical" evidence="13">
    <location>
        <begin position="189"/>
        <end position="210"/>
    </location>
</feature>
<dbReference type="InterPro" id="IPR006135">
    <property type="entry name" value="T3SS_substrate_exporter"/>
</dbReference>
<dbReference type="PANTHER" id="PTHR30531:SF12">
    <property type="entry name" value="FLAGELLAR BIOSYNTHETIC PROTEIN FLHB"/>
    <property type="match status" value="1"/>
</dbReference>
<evidence type="ECO:0000256" key="11">
    <source>
        <dbReference type="ARBA" id="ARBA00023225"/>
    </source>
</evidence>
<protein>
    <recommendedName>
        <fullName evidence="3 13">Flagellar biosynthetic protein FlhB</fullName>
    </recommendedName>
</protein>
<proteinExistence type="inferred from homology"/>